<dbReference type="Pfam" id="PF20434">
    <property type="entry name" value="BD-FAE"/>
    <property type="match status" value="1"/>
</dbReference>
<gene>
    <name evidence="4" type="ORF">I5907_00935</name>
</gene>
<feature type="domain" description="Secretion system C-terminal sorting" evidence="2">
    <location>
        <begin position="460"/>
        <end position="521"/>
    </location>
</feature>
<accession>A0A931DXM8</accession>
<keyword evidence="5" id="KW-1185">Reference proteome</keyword>
<dbReference type="Pfam" id="PF18962">
    <property type="entry name" value="Por_Secre_tail"/>
    <property type="match status" value="1"/>
</dbReference>
<keyword evidence="1" id="KW-0732">Signal</keyword>
<dbReference type="InterPro" id="IPR029058">
    <property type="entry name" value="AB_hydrolase_fold"/>
</dbReference>
<reference evidence="4" key="1">
    <citation type="submission" date="2020-11" db="EMBL/GenBank/DDBJ databases">
        <title>Bacterial whole genome sequence for Panacibacter sp. DH6.</title>
        <authorList>
            <person name="Le V."/>
            <person name="Ko S."/>
            <person name="Ahn C.-Y."/>
            <person name="Oh H.-M."/>
        </authorList>
    </citation>
    <scope>NUCLEOTIDE SEQUENCE</scope>
    <source>
        <strain evidence="4">DH6</strain>
    </source>
</reference>
<dbReference type="AlphaFoldDB" id="A0A931DXM8"/>
<evidence type="ECO:0000259" key="3">
    <source>
        <dbReference type="Pfam" id="PF20434"/>
    </source>
</evidence>
<evidence type="ECO:0000259" key="2">
    <source>
        <dbReference type="Pfam" id="PF18962"/>
    </source>
</evidence>
<dbReference type="Gene3D" id="3.40.50.1820">
    <property type="entry name" value="alpha/beta hydrolase"/>
    <property type="match status" value="1"/>
</dbReference>
<proteinExistence type="predicted"/>
<dbReference type="EMBL" id="JADWYR010000001">
    <property type="protein sequence ID" value="MBG9374782.1"/>
    <property type="molecule type" value="Genomic_DNA"/>
</dbReference>
<evidence type="ECO:0000313" key="4">
    <source>
        <dbReference type="EMBL" id="MBG9374782.1"/>
    </source>
</evidence>
<dbReference type="Proteomes" id="UP000628448">
    <property type="component" value="Unassembled WGS sequence"/>
</dbReference>
<sequence>MKALSLAVAILLLSFCYANAQITGCTNLVNPFYATTQITKISNPGLNYARTGYVNNDVSYLSDSLSGRPCSTGNTCVNGNSILNYEVYYPNISYSDANKLPAFVMFHSGGFSDCSSNQNGAEQVCMQFAQRGYVAFNIEYRRGRNEDPQTKYTSASHWLALYRGVQDGRGALRTIVSRELDKSQPYRIDTSRIFVGGTSSGTDLALMVAYFTDDMMIRLFSGVGAVLGAASVNRYAGNSPYRIRGVLDMWGGFPVPTTYAANPVDFIKLSPNIPPIIAFHGNQDKEVNINTSNKFFSEGTVYNSETLCTSSKTFRLPSNGRNVSDFKLLGSQGLYDIVKGQLGIKSELYIDCDMGHGLQQGESDFGLGTSVPNKDVQAYIVQRAVTFFQYITNPSFPSTLTHTRFVDCVNPRSGCLGDASTLCSNTAVCPASAIAAVTAEQQAINKTETGEIKIIQQNKSVVISFSKPAPSSVNVFSITGTRMLSRNINETPVTIDCSNFTAGVYIVQVIKDGHTMSKKIVL</sequence>
<organism evidence="4 5">
    <name type="scientific">Panacibacter microcysteis</name>
    <dbReference type="NCBI Taxonomy" id="2793269"/>
    <lineage>
        <taxon>Bacteria</taxon>
        <taxon>Pseudomonadati</taxon>
        <taxon>Bacteroidota</taxon>
        <taxon>Chitinophagia</taxon>
        <taxon>Chitinophagales</taxon>
        <taxon>Chitinophagaceae</taxon>
        <taxon>Panacibacter</taxon>
    </lineage>
</organism>
<dbReference type="SUPFAM" id="SSF53474">
    <property type="entry name" value="alpha/beta-Hydrolases"/>
    <property type="match status" value="1"/>
</dbReference>
<name>A0A931DXM8_9BACT</name>
<dbReference type="InterPro" id="IPR049492">
    <property type="entry name" value="BD-FAE-like_dom"/>
</dbReference>
<evidence type="ECO:0000313" key="5">
    <source>
        <dbReference type="Proteomes" id="UP000628448"/>
    </source>
</evidence>
<protein>
    <submittedName>
        <fullName evidence="4">T9SS type A sorting domain-containing protein</fullName>
    </submittedName>
</protein>
<feature type="signal peptide" evidence="1">
    <location>
        <begin position="1"/>
        <end position="20"/>
    </location>
</feature>
<comment type="caution">
    <text evidence="4">The sequence shown here is derived from an EMBL/GenBank/DDBJ whole genome shotgun (WGS) entry which is preliminary data.</text>
</comment>
<dbReference type="RefSeq" id="WP_196988875.1">
    <property type="nucleotide sequence ID" value="NZ_JADWYR010000001.1"/>
</dbReference>
<dbReference type="NCBIfam" id="TIGR04183">
    <property type="entry name" value="Por_Secre_tail"/>
    <property type="match status" value="1"/>
</dbReference>
<feature type="domain" description="BD-FAE-like" evidence="3">
    <location>
        <begin position="96"/>
        <end position="296"/>
    </location>
</feature>
<evidence type="ECO:0000256" key="1">
    <source>
        <dbReference type="SAM" id="SignalP"/>
    </source>
</evidence>
<feature type="chain" id="PRO_5037257142" evidence="1">
    <location>
        <begin position="21"/>
        <end position="522"/>
    </location>
</feature>
<dbReference type="InterPro" id="IPR026444">
    <property type="entry name" value="Secre_tail"/>
</dbReference>